<dbReference type="GO" id="GO:0009416">
    <property type="term" value="P:response to light stimulus"/>
    <property type="evidence" value="ECO:0007669"/>
    <property type="project" value="UniProtKB-ARBA"/>
</dbReference>
<proteinExistence type="inferred from homology"/>
<dbReference type="GO" id="GO:0008270">
    <property type="term" value="F:zinc ion binding"/>
    <property type="evidence" value="ECO:0007669"/>
    <property type="project" value="InterPro"/>
</dbReference>
<dbReference type="SUPFAM" id="SSF51182">
    <property type="entry name" value="RmlC-like cupins"/>
    <property type="match status" value="1"/>
</dbReference>
<dbReference type="InterPro" id="IPR011051">
    <property type="entry name" value="RmlC_Cupin_sf"/>
</dbReference>
<dbReference type="PROSITE" id="PS00966">
    <property type="entry name" value="PMI_I_2"/>
    <property type="match status" value="1"/>
</dbReference>
<dbReference type="FunFam" id="2.60.120.10:FF:000044">
    <property type="entry name" value="Mannose-6-phosphate isomerase"/>
    <property type="match status" value="1"/>
</dbReference>
<evidence type="ECO:0000256" key="8">
    <source>
        <dbReference type="ARBA" id="ARBA00022723"/>
    </source>
</evidence>
<dbReference type="InterPro" id="IPR011012">
    <property type="entry name" value="Longin-like_dom_sf"/>
</dbReference>
<dbReference type="GO" id="GO:0010043">
    <property type="term" value="P:response to zinc ion"/>
    <property type="evidence" value="ECO:0007669"/>
    <property type="project" value="UniProtKB-ARBA"/>
</dbReference>
<dbReference type="Gene3D" id="1.10.441.10">
    <property type="entry name" value="Phosphomannose Isomerase, domain 2"/>
    <property type="match status" value="1"/>
</dbReference>
<dbReference type="InterPro" id="IPR046457">
    <property type="entry name" value="PMI_typeI_cat"/>
</dbReference>
<evidence type="ECO:0000256" key="7">
    <source>
        <dbReference type="ARBA" id="ARBA00011956"/>
    </source>
</evidence>
<accession>A0AAD2A2X6</accession>
<evidence type="ECO:0000256" key="6">
    <source>
        <dbReference type="ARBA" id="ARBA00010772"/>
    </source>
</evidence>
<organism evidence="13 14">
    <name type="scientific">Fraxinus pennsylvanica</name>
    <dbReference type="NCBI Taxonomy" id="56036"/>
    <lineage>
        <taxon>Eukaryota</taxon>
        <taxon>Viridiplantae</taxon>
        <taxon>Streptophyta</taxon>
        <taxon>Embryophyta</taxon>
        <taxon>Tracheophyta</taxon>
        <taxon>Spermatophyta</taxon>
        <taxon>Magnoliopsida</taxon>
        <taxon>eudicotyledons</taxon>
        <taxon>Gunneridae</taxon>
        <taxon>Pentapetalae</taxon>
        <taxon>asterids</taxon>
        <taxon>lamiids</taxon>
        <taxon>Lamiales</taxon>
        <taxon>Oleaceae</taxon>
        <taxon>Oleeae</taxon>
        <taxon>Fraxinus</taxon>
    </lineage>
</organism>
<protein>
    <recommendedName>
        <fullName evidence="7">mannose-6-phosphate isomerase</fullName>
        <ecNumber evidence="7">5.3.1.8</ecNumber>
    </recommendedName>
</protein>
<evidence type="ECO:0000256" key="2">
    <source>
        <dbReference type="ARBA" id="ARBA00001947"/>
    </source>
</evidence>
<comment type="cofactor">
    <cofactor evidence="2">
        <name>Zn(2+)</name>
        <dbReference type="ChEBI" id="CHEBI:29105"/>
    </cofactor>
</comment>
<dbReference type="Proteomes" id="UP000834106">
    <property type="component" value="Chromosome 15"/>
</dbReference>
<comment type="similarity">
    <text evidence="6">Belongs to the mannose-6-phosphate isomerase type 1 family.</text>
</comment>
<dbReference type="AlphaFoldDB" id="A0AAD2A2X6"/>
<dbReference type="GO" id="GO:0005975">
    <property type="term" value="P:carbohydrate metabolic process"/>
    <property type="evidence" value="ECO:0007669"/>
    <property type="project" value="InterPro"/>
</dbReference>
<dbReference type="Gene3D" id="2.60.120.10">
    <property type="entry name" value="Jelly Rolls"/>
    <property type="match status" value="2"/>
</dbReference>
<feature type="domain" description="Longin" evidence="12">
    <location>
        <begin position="114"/>
        <end position="163"/>
    </location>
</feature>
<evidence type="ECO:0000313" key="14">
    <source>
        <dbReference type="Proteomes" id="UP000834106"/>
    </source>
</evidence>
<reference evidence="13" key="1">
    <citation type="submission" date="2023-05" db="EMBL/GenBank/DDBJ databases">
        <authorList>
            <person name="Huff M."/>
        </authorList>
    </citation>
    <scope>NUCLEOTIDE SEQUENCE</scope>
</reference>
<dbReference type="EMBL" id="OU503050">
    <property type="protein sequence ID" value="CAI9777697.1"/>
    <property type="molecule type" value="Genomic_DNA"/>
</dbReference>
<keyword evidence="9" id="KW-0862">Zinc</keyword>
<dbReference type="InterPro" id="IPR046458">
    <property type="entry name" value="PMI_typeI_hel"/>
</dbReference>
<evidence type="ECO:0000313" key="13">
    <source>
        <dbReference type="EMBL" id="CAI9777697.1"/>
    </source>
</evidence>
<evidence type="ECO:0000256" key="4">
    <source>
        <dbReference type="ARBA" id="ARBA00004666"/>
    </source>
</evidence>
<dbReference type="CDD" id="cd07011">
    <property type="entry name" value="cupin_PMI_type_I_N"/>
    <property type="match status" value="1"/>
</dbReference>
<evidence type="ECO:0000256" key="11">
    <source>
        <dbReference type="ARBA" id="ARBA00023235"/>
    </source>
</evidence>
<evidence type="ECO:0000256" key="10">
    <source>
        <dbReference type="ARBA" id="ARBA00023136"/>
    </source>
</evidence>
<dbReference type="CDD" id="cd14824">
    <property type="entry name" value="Longin"/>
    <property type="match status" value="1"/>
</dbReference>
<dbReference type="InterPro" id="IPR018050">
    <property type="entry name" value="Pmannose_isomerase-type1_CS"/>
</dbReference>
<name>A0AAD2A2X6_9LAMI</name>
<dbReference type="InterPro" id="IPR016305">
    <property type="entry name" value="Mannose-6-P_Isomerase"/>
</dbReference>
<dbReference type="InterPro" id="IPR010908">
    <property type="entry name" value="Longin_dom"/>
</dbReference>
<gene>
    <name evidence="13" type="ORF">FPE_LOCUS25127</name>
</gene>
<dbReference type="GO" id="GO:0005829">
    <property type="term" value="C:cytosol"/>
    <property type="evidence" value="ECO:0007669"/>
    <property type="project" value="TreeGrafter"/>
</dbReference>
<dbReference type="PANTHER" id="PTHR10309:SF0">
    <property type="entry name" value="MANNOSE-6-PHOSPHATE ISOMERASE"/>
    <property type="match status" value="1"/>
</dbReference>
<dbReference type="GO" id="GO:0033591">
    <property type="term" value="P:response to L-ascorbic acid"/>
    <property type="evidence" value="ECO:0007669"/>
    <property type="project" value="UniProtKB-ARBA"/>
</dbReference>
<keyword evidence="10" id="KW-0472">Membrane</keyword>
<dbReference type="GO" id="GO:0004476">
    <property type="term" value="F:mannose-6-phosphate isomerase activity"/>
    <property type="evidence" value="ECO:0007669"/>
    <property type="project" value="UniProtKB-EC"/>
</dbReference>
<dbReference type="InterPro" id="IPR014710">
    <property type="entry name" value="RmlC-like_jellyroll"/>
</dbReference>
<dbReference type="InterPro" id="IPR001250">
    <property type="entry name" value="Man6P_Isoase-1"/>
</dbReference>
<comment type="catalytic activity">
    <reaction evidence="1">
        <text>D-mannose 6-phosphate = D-fructose 6-phosphate</text>
        <dbReference type="Rhea" id="RHEA:12356"/>
        <dbReference type="ChEBI" id="CHEBI:58735"/>
        <dbReference type="ChEBI" id="CHEBI:61527"/>
        <dbReference type="EC" id="5.3.1.8"/>
    </reaction>
</comment>
<sequence length="640" mass="71184">MAFGNRNSTMDWQSWWESSELVVICHTELLYILEEKALFVNCLRAADFGGLYVLQAFGYSMPFSVTVETADSRCGQDDCVPWCGSVAPIHYPVCVVCSMEAFSILECWLSLGPYCVVAVESVGRQIPMAFLERIKDDFTKKYSGGKAATAVANSLNREFGPKLKEQMQYCVDHPEEINKLAKVKAQVSEVKGHSIPMKAETRGIIRLKCSVKNYDWGKIGKESSVARLYGKNSGEETHDDKPYAEFWVGTHDSGPSYTVAVGHKENGILRSGNGALKKENDDNHCNRYSLVRLKDWIEQNPRVLGDQVWEKWGSNLPFLFKVLSVAKALSIQAHPDRDLAAVLHEQYPDMYKDGNHKPEMALALTDFVALCGFISLEELKDVVQNVPEIVEVVGGAHTAQVFHIDEEDREDKAKEVLQSIFTELMSASKVTISQVISKMIARLNAKSEVRELTDKEKLVLQLEKQYPADVGIIAAFLFNYVTLNPGEAIYIAANEPHAYIFGECIECMATSDNVVRAGLTPKYRDVRTLCSMLTFKQGLPEILPGVALNPYTVKYLPPFDEFEVDRCILPQGTSTVFPAVPGPSIFLVLMGEGTMCTVSSKELVGQGDVLFTPANTEITVATTLGLHLYRAGVNSRFFEE</sequence>
<dbReference type="Pfam" id="PF20512">
    <property type="entry name" value="PMI_typeI_hel"/>
    <property type="match status" value="1"/>
</dbReference>
<keyword evidence="14" id="KW-1185">Reference proteome</keyword>
<dbReference type="GO" id="GO:0046686">
    <property type="term" value="P:response to cadmium ion"/>
    <property type="evidence" value="ECO:0007669"/>
    <property type="project" value="UniProtKB-ARBA"/>
</dbReference>
<dbReference type="FunFam" id="1.10.441.10:FF:000001">
    <property type="entry name" value="Mannose-6-phosphate isomerase"/>
    <property type="match status" value="1"/>
</dbReference>
<dbReference type="PROSITE" id="PS50859">
    <property type="entry name" value="LONGIN"/>
    <property type="match status" value="1"/>
</dbReference>
<dbReference type="PANTHER" id="PTHR10309">
    <property type="entry name" value="MANNOSE-6-PHOSPHATE ISOMERASE"/>
    <property type="match status" value="1"/>
</dbReference>
<evidence type="ECO:0000256" key="3">
    <source>
        <dbReference type="ARBA" id="ARBA00004370"/>
    </source>
</evidence>
<dbReference type="GO" id="GO:0009298">
    <property type="term" value="P:GDP-mannose biosynthetic process"/>
    <property type="evidence" value="ECO:0007669"/>
    <property type="project" value="InterPro"/>
</dbReference>
<keyword evidence="8" id="KW-0479">Metal-binding</keyword>
<dbReference type="PROSITE" id="PS00965">
    <property type="entry name" value="PMI_I_1"/>
    <property type="match status" value="1"/>
</dbReference>
<comment type="pathway">
    <text evidence="4">Nucleotide-sugar biosynthesis; GDP-alpha-D-mannose biosynthesis; alpha-D-mannose 1-phosphate from D-fructose 6-phosphate: step 1/2.</text>
</comment>
<comment type="subcellular location">
    <subcellularLocation>
        <location evidence="3">Membrane</location>
    </subcellularLocation>
</comment>
<dbReference type="SUPFAM" id="SSF64356">
    <property type="entry name" value="SNARE-like"/>
    <property type="match status" value="1"/>
</dbReference>
<evidence type="ECO:0000256" key="5">
    <source>
        <dbReference type="ARBA" id="ARBA00008025"/>
    </source>
</evidence>
<keyword evidence="11" id="KW-0413">Isomerase</keyword>
<evidence type="ECO:0000259" key="12">
    <source>
        <dbReference type="PROSITE" id="PS50859"/>
    </source>
</evidence>
<dbReference type="EC" id="5.3.1.8" evidence="7"/>
<dbReference type="Pfam" id="PF13774">
    <property type="entry name" value="Longin"/>
    <property type="match status" value="1"/>
</dbReference>
<dbReference type="PRINTS" id="PR00714">
    <property type="entry name" value="MAN6PISMRASE"/>
</dbReference>
<evidence type="ECO:0000256" key="1">
    <source>
        <dbReference type="ARBA" id="ARBA00000757"/>
    </source>
</evidence>
<dbReference type="NCBIfam" id="TIGR00218">
    <property type="entry name" value="manA"/>
    <property type="match status" value="1"/>
</dbReference>
<evidence type="ECO:0000256" key="9">
    <source>
        <dbReference type="ARBA" id="ARBA00022833"/>
    </source>
</evidence>
<dbReference type="Pfam" id="PF20511">
    <property type="entry name" value="PMI_typeI_cat"/>
    <property type="match status" value="1"/>
</dbReference>
<dbReference type="GO" id="GO:0016020">
    <property type="term" value="C:membrane"/>
    <property type="evidence" value="ECO:0007669"/>
    <property type="project" value="UniProtKB-SubCell"/>
</dbReference>
<comment type="similarity">
    <text evidence="5">Belongs to the synaptobrevin family.</text>
</comment>
<dbReference type="Gene3D" id="3.30.450.50">
    <property type="entry name" value="Longin domain"/>
    <property type="match status" value="1"/>
</dbReference>